<feature type="non-terminal residue" evidence="1">
    <location>
        <position position="1"/>
    </location>
</feature>
<protein>
    <submittedName>
        <fullName evidence="1">2923_t:CDS:1</fullName>
    </submittedName>
</protein>
<gene>
    <name evidence="1" type="ORF">ACOLOM_LOCUS5818</name>
</gene>
<evidence type="ECO:0000313" key="1">
    <source>
        <dbReference type="EMBL" id="CAG8576887.1"/>
    </source>
</evidence>
<organism evidence="1 2">
    <name type="scientific">Acaulospora colombiana</name>
    <dbReference type="NCBI Taxonomy" id="27376"/>
    <lineage>
        <taxon>Eukaryota</taxon>
        <taxon>Fungi</taxon>
        <taxon>Fungi incertae sedis</taxon>
        <taxon>Mucoromycota</taxon>
        <taxon>Glomeromycotina</taxon>
        <taxon>Glomeromycetes</taxon>
        <taxon>Diversisporales</taxon>
        <taxon>Acaulosporaceae</taxon>
        <taxon>Acaulospora</taxon>
    </lineage>
</organism>
<name>A0ACA9MAG3_9GLOM</name>
<sequence>AEDKLILLYKKLEAANNDLCFSVLKDAHQSVTKMKDELPELQKLIQIIVTKFEMDDDSKIDGWRTDDSNIDDVIVNSTKIEELRDQPRVNRGKILKKKYLTQDVAQKPLDSCDKNSCKNISMLKLLDDCKNMSGNSYLITEWCEHGNLEEYLSQNPELDWTVKVDIATGIANGLSSVGRYCKVLYDTAHCWLLEFYMMGLDFFGVVLWVIATQERPYKDVKSFRQIKKHVLNGNRPEPIDESIPIRYKEIMMKAWDQRSNYRPKASEMYEKLSKCFSDNVYHAEEEPTNLPQVSDDVNENQRDEAAMYKQAIEYHNNNRREEARLIFCELASTGHKESLYYLGYYHEKGYVVPQDNKKALEYYRESADRGCDRAAYYYAEACLRLAKEYMEKAVQLGQSKSGIKLTEYFFPPPPSQETCDKLLRFLDADESELNRQQPVEQERYQKRIEGLRIKIQQTKQK</sequence>
<keyword evidence="2" id="KW-1185">Reference proteome</keyword>
<dbReference type="Proteomes" id="UP000789525">
    <property type="component" value="Unassembled WGS sequence"/>
</dbReference>
<comment type="caution">
    <text evidence="1">The sequence shown here is derived from an EMBL/GenBank/DDBJ whole genome shotgun (WGS) entry which is preliminary data.</text>
</comment>
<accession>A0ACA9MAG3</accession>
<reference evidence="1" key="1">
    <citation type="submission" date="2021-06" db="EMBL/GenBank/DDBJ databases">
        <authorList>
            <person name="Kallberg Y."/>
            <person name="Tangrot J."/>
            <person name="Rosling A."/>
        </authorList>
    </citation>
    <scope>NUCLEOTIDE SEQUENCE</scope>
    <source>
        <strain evidence="1">CL356</strain>
    </source>
</reference>
<proteinExistence type="predicted"/>
<evidence type="ECO:0000313" key="2">
    <source>
        <dbReference type="Proteomes" id="UP000789525"/>
    </source>
</evidence>
<dbReference type="EMBL" id="CAJVPT010011150">
    <property type="protein sequence ID" value="CAG8576887.1"/>
    <property type="molecule type" value="Genomic_DNA"/>
</dbReference>